<comment type="caution">
    <text evidence="2">The sequence shown here is derived from an EMBL/GenBank/DDBJ whole genome shotgun (WGS) entry which is preliminary data.</text>
</comment>
<proteinExistence type="predicted"/>
<evidence type="ECO:0000313" key="2">
    <source>
        <dbReference type="EMBL" id="MDS0293578.1"/>
    </source>
</evidence>
<keyword evidence="1" id="KW-1133">Transmembrane helix</keyword>
<gene>
    <name evidence="2" type="ORF">NDI79_05235</name>
</gene>
<evidence type="ECO:0000313" key="3">
    <source>
        <dbReference type="Proteomes" id="UP001254813"/>
    </source>
</evidence>
<accession>A0ABU2FZX6</accession>
<evidence type="ECO:0000256" key="1">
    <source>
        <dbReference type="SAM" id="Phobius"/>
    </source>
</evidence>
<sequence length="64" mass="6800">MLTLAVQLQVGVPGGAGALLALILYGLFALVPVGALLAAAYFLYQIRADTNRIADSLERLEERV</sequence>
<keyword evidence="1" id="KW-0812">Transmembrane</keyword>
<dbReference type="RefSeq" id="WP_310927384.1">
    <property type="nucleotide sequence ID" value="NZ_JAMQOQ010000001.1"/>
</dbReference>
<reference evidence="2 3" key="1">
    <citation type="submission" date="2022-06" db="EMBL/GenBank/DDBJ databases">
        <title>Halogeometricum sp. a new haloarchaeum isolate from saline soil.</title>
        <authorList>
            <person name="Strakova D."/>
            <person name="Galisteo C."/>
            <person name="Sanchez-Porro C."/>
            <person name="Ventosa A."/>
        </authorList>
    </citation>
    <scope>NUCLEOTIDE SEQUENCE [LARGE SCALE GENOMIC DNA]</scope>
    <source>
        <strain evidence="3">S3BR25-2</strain>
    </source>
</reference>
<dbReference type="Proteomes" id="UP001254813">
    <property type="component" value="Unassembled WGS sequence"/>
</dbReference>
<keyword evidence="3" id="KW-1185">Reference proteome</keyword>
<dbReference type="EMBL" id="JAMQOQ010000001">
    <property type="protein sequence ID" value="MDS0293578.1"/>
    <property type="molecule type" value="Genomic_DNA"/>
</dbReference>
<name>A0ABU2FZX6_9EURY</name>
<protein>
    <submittedName>
        <fullName evidence="2">Uncharacterized protein</fullName>
    </submittedName>
</protein>
<keyword evidence="1" id="KW-0472">Membrane</keyword>
<organism evidence="2 3">
    <name type="scientific">Halogeometricum luteum</name>
    <dbReference type="NCBI Taxonomy" id="2950537"/>
    <lineage>
        <taxon>Archaea</taxon>
        <taxon>Methanobacteriati</taxon>
        <taxon>Methanobacteriota</taxon>
        <taxon>Stenosarchaea group</taxon>
        <taxon>Halobacteria</taxon>
        <taxon>Halobacteriales</taxon>
        <taxon>Haloferacaceae</taxon>
        <taxon>Halogeometricum</taxon>
    </lineage>
</organism>
<feature type="transmembrane region" description="Helical" evidence="1">
    <location>
        <begin position="20"/>
        <end position="44"/>
    </location>
</feature>